<accession>A0A9W4E1B1</accession>
<dbReference type="SUPFAM" id="SSF51338">
    <property type="entry name" value="Composite domain of metallo-dependent hydrolases"/>
    <property type="match status" value="1"/>
</dbReference>
<evidence type="ECO:0000313" key="2">
    <source>
        <dbReference type="EMBL" id="CAG6390765.1"/>
    </source>
</evidence>
<protein>
    <recommendedName>
        <fullName evidence="4">Amidohydrolase-related domain-containing protein</fullName>
    </recommendedName>
</protein>
<organism evidence="2 3">
    <name type="scientific">Actinacidiphila cocklensis</name>
    <dbReference type="NCBI Taxonomy" id="887465"/>
    <lineage>
        <taxon>Bacteria</taxon>
        <taxon>Bacillati</taxon>
        <taxon>Actinomycetota</taxon>
        <taxon>Actinomycetes</taxon>
        <taxon>Kitasatosporales</taxon>
        <taxon>Streptomycetaceae</taxon>
        <taxon>Actinacidiphila</taxon>
    </lineage>
</organism>
<sequence>MSAGCCTTGRWRAAGLAAGRRWRDQGIACASEYAASIRRRAGWTSRCVVWPEGLHSRRPTAPEISGRVRRNSPRPRPCAPRPSCPHAASGSPTRGAVVPGARADLLLLDGDPIADIRATRATRRPRTSPAVRVRAMWNRVGASGVLYSRSAVRPYAGSPVGVE</sequence>
<keyword evidence="3" id="KW-1185">Reference proteome</keyword>
<gene>
    <name evidence="2" type="ORF">SCOCK_10233</name>
</gene>
<dbReference type="EMBL" id="CAJSLV010000001">
    <property type="protein sequence ID" value="CAG6390765.1"/>
    <property type="molecule type" value="Genomic_DNA"/>
</dbReference>
<name>A0A9W4E1B1_9ACTN</name>
<comment type="caution">
    <text evidence="2">The sequence shown here is derived from an EMBL/GenBank/DDBJ whole genome shotgun (WGS) entry which is preliminary data.</text>
</comment>
<evidence type="ECO:0000256" key="1">
    <source>
        <dbReference type="SAM" id="MobiDB-lite"/>
    </source>
</evidence>
<dbReference type="Gene3D" id="2.30.40.10">
    <property type="entry name" value="Urease, subunit C, domain 1"/>
    <property type="match status" value="1"/>
</dbReference>
<dbReference type="AlphaFoldDB" id="A0A9W4E1B1"/>
<reference evidence="2" key="1">
    <citation type="submission" date="2021-05" db="EMBL/GenBank/DDBJ databases">
        <authorList>
            <person name="Arsene-Ploetze F."/>
        </authorList>
    </citation>
    <scope>NUCLEOTIDE SEQUENCE</scope>
    <source>
        <strain evidence="2">DSM 42138</strain>
    </source>
</reference>
<dbReference type="Proteomes" id="UP001152519">
    <property type="component" value="Unassembled WGS sequence"/>
</dbReference>
<feature type="compositionally biased region" description="Pro residues" evidence="1">
    <location>
        <begin position="74"/>
        <end position="83"/>
    </location>
</feature>
<evidence type="ECO:0008006" key="4">
    <source>
        <dbReference type="Google" id="ProtNLM"/>
    </source>
</evidence>
<dbReference type="InterPro" id="IPR011059">
    <property type="entry name" value="Metal-dep_hydrolase_composite"/>
</dbReference>
<evidence type="ECO:0000313" key="3">
    <source>
        <dbReference type="Proteomes" id="UP001152519"/>
    </source>
</evidence>
<proteinExistence type="predicted"/>
<feature type="region of interest" description="Disordered" evidence="1">
    <location>
        <begin position="58"/>
        <end position="97"/>
    </location>
</feature>
<dbReference type="GO" id="GO:0016810">
    <property type="term" value="F:hydrolase activity, acting on carbon-nitrogen (but not peptide) bonds"/>
    <property type="evidence" value="ECO:0007669"/>
    <property type="project" value="InterPro"/>
</dbReference>